<proteinExistence type="predicted"/>
<feature type="transmembrane region" description="Helical" evidence="5">
    <location>
        <begin position="82"/>
        <end position="101"/>
    </location>
</feature>
<comment type="subcellular location">
    <subcellularLocation>
        <location evidence="1">Membrane</location>
    </subcellularLocation>
</comment>
<accession>A0A9N9BFP0</accession>
<dbReference type="EMBL" id="CAJVPZ010005581">
    <property type="protein sequence ID" value="CAG8563084.1"/>
    <property type="molecule type" value="Genomic_DNA"/>
</dbReference>
<dbReference type="GO" id="GO:0016020">
    <property type="term" value="C:membrane"/>
    <property type="evidence" value="ECO:0007669"/>
    <property type="project" value="UniProtKB-SubCell"/>
</dbReference>
<evidence type="ECO:0000256" key="4">
    <source>
        <dbReference type="ARBA" id="ARBA00023136"/>
    </source>
</evidence>
<keyword evidence="3 5" id="KW-1133">Transmembrane helix</keyword>
<feature type="domain" description="Amino acid transporter transmembrane" evidence="6">
    <location>
        <begin position="64"/>
        <end position="141"/>
    </location>
</feature>
<evidence type="ECO:0000313" key="8">
    <source>
        <dbReference type="Proteomes" id="UP000789396"/>
    </source>
</evidence>
<dbReference type="Proteomes" id="UP000789396">
    <property type="component" value="Unassembled WGS sequence"/>
</dbReference>
<evidence type="ECO:0000256" key="3">
    <source>
        <dbReference type="ARBA" id="ARBA00022989"/>
    </source>
</evidence>
<evidence type="ECO:0000313" key="7">
    <source>
        <dbReference type="EMBL" id="CAG8563084.1"/>
    </source>
</evidence>
<keyword evidence="2 5" id="KW-0812">Transmembrane</keyword>
<evidence type="ECO:0000256" key="2">
    <source>
        <dbReference type="ARBA" id="ARBA00022692"/>
    </source>
</evidence>
<sequence length="149" mass="15939">MAKNSRTNESISLKYTSFGLKKSKEEDNYTEDDMMNAPLLSDNSGNEGISVIDEASNDENLESITTLLVGGAMAISLLTDSLGTVLELTGGFSATALAYILPPACYLKLSSGELWTFNKLPAISCVIFGFLVMVLSTALSIAKIIDGWI</sequence>
<dbReference type="Pfam" id="PF01490">
    <property type="entry name" value="Aa_trans"/>
    <property type="match status" value="1"/>
</dbReference>
<keyword evidence="8" id="KW-1185">Reference proteome</keyword>
<keyword evidence="4 5" id="KW-0472">Membrane</keyword>
<dbReference type="InterPro" id="IPR013057">
    <property type="entry name" value="AA_transpt_TM"/>
</dbReference>
<dbReference type="OrthoDB" id="28208at2759"/>
<evidence type="ECO:0000259" key="6">
    <source>
        <dbReference type="Pfam" id="PF01490"/>
    </source>
</evidence>
<feature type="transmembrane region" description="Helical" evidence="5">
    <location>
        <begin position="121"/>
        <end position="142"/>
    </location>
</feature>
<gene>
    <name evidence="7" type="ORF">RFULGI_LOCUS5146</name>
</gene>
<evidence type="ECO:0000256" key="5">
    <source>
        <dbReference type="SAM" id="Phobius"/>
    </source>
</evidence>
<name>A0A9N9BFP0_9GLOM</name>
<dbReference type="AlphaFoldDB" id="A0A9N9BFP0"/>
<protein>
    <submittedName>
        <fullName evidence="7">3257_t:CDS:1</fullName>
    </submittedName>
</protein>
<evidence type="ECO:0000256" key="1">
    <source>
        <dbReference type="ARBA" id="ARBA00004370"/>
    </source>
</evidence>
<comment type="caution">
    <text evidence="7">The sequence shown here is derived from an EMBL/GenBank/DDBJ whole genome shotgun (WGS) entry which is preliminary data.</text>
</comment>
<reference evidence="7" key="1">
    <citation type="submission" date="2021-06" db="EMBL/GenBank/DDBJ databases">
        <authorList>
            <person name="Kallberg Y."/>
            <person name="Tangrot J."/>
            <person name="Rosling A."/>
        </authorList>
    </citation>
    <scope>NUCLEOTIDE SEQUENCE</scope>
    <source>
        <strain evidence="7">IN212</strain>
    </source>
</reference>
<organism evidence="7 8">
    <name type="scientific">Racocetra fulgida</name>
    <dbReference type="NCBI Taxonomy" id="60492"/>
    <lineage>
        <taxon>Eukaryota</taxon>
        <taxon>Fungi</taxon>
        <taxon>Fungi incertae sedis</taxon>
        <taxon>Mucoromycota</taxon>
        <taxon>Glomeromycotina</taxon>
        <taxon>Glomeromycetes</taxon>
        <taxon>Diversisporales</taxon>
        <taxon>Gigasporaceae</taxon>
        <taxon>Racocetra</taxon>
    </lineage>
</organism>